<gene>
    <name evidence="2" type="ORF">AVEN_142829_1</name>
</gene>
<protein>
    <submittedName>
        <fullName evidence="2">Uncharacterized protein</fullName>
    </submittedName>
</protein>
<dbReference type="EMBL" id="BGPR01193250">
    <property type="protein sequence ID" value="GBM97313.1"/>
    <property type="molecule type" value="Genomic_DNA"/>
</dbReference>
<keyword evidence="3" id="KW-1185">Reference proteome</keyword>
<proteinExistence type="predicted"/>
<evidence type="ECO:0000313" key="2">
    <source>
        <dbReference type="EMBL" id="GBM97313.1"/>
    </source>
</evidence>
<dbReference type="AlphaFoldDB" id="A0A4Y2K3P8"/>
<evidence type="ECO:0000313" key="3">
    <source>
        <dbReference type="Proteomes" id="UP000499080"/>
    </source>
</evidence>
<feature type="region of interest" description="Disordered" evidence="1">
    <location>
        <begin position="1"/>
        <end position="37"/>
    </location>
</feature>
<reference evidence="2 3" key="1">
    <citation type="journal article" date="2019" name="Sci. Rep.">
        <title>Orb-weaving spider Araneus ventricosus genome elucidates the spidroin gene catalogue.</title>
        <authorList>
            <person name="Kono N."/>
            <person name="Nakamura H."/>
            <person name="Ohtoshi R."/>
            <person name="Moran D.A.P."/>
            <person name="Shinohara A."/>
            <person name="Yoshida Y."/>
            <person name="Fujiwara M."/>
            <person name="Mori M."/>
            <person name="Tomita M."/>
            <person name="Arakawa K."/>
        </authorList>
    </citation>
    <scope>NUCLEOTIDE SEQUENCE [LARGE SCALE GENOMIC DNA]</scope>
</reference>
<name>A0A4Y2K3P8_ARAVE</name>
<organism evidence="2 3">
    <name type="scientific">Araneus ventricosus</name>
    <name type="common">Orbweaver spider</name>
    <name type="synonym">Epeira ventricosa</name>
    <dbReference type="NCBI Taxonomy" id="182803"/>
    <lineage>
        <taxon>Eukaryota</taxon>
        <taxon>Metazoa</taxon>
        <taxon>Ecdysozoa</taxon>
        <taxon>Arthropoda</taxon>
        <taxon>Chelicerata</taxon>
        <taxon>Arachnida</taxon>
        <taxon>Araneae</taxon>
        <taxon>Araneomorphae</taxon>
        <taxon>Entelegynae</taxon>
        <taxon>Araneoidea</taxon>
        <taxon>Araneidae</taxon>
        <taxon>Araneus</taxon>
    </lineage>
</organism>
<feature type="compositionally biased region" description="Basic and acidic residues" evidence="1">
    <location>
        <begin position="28"/>
        <end position="37"/>
    </location>
</feature>
<evidence type="ECO:0000256" key="1">
    <source>
        <dbReference type="SAM" id="MobiDB-lite"/>
    </source>
</evidence>
<sequence length="37" mass="4174">MTQERTGFLEDLSQRARPDYSGTLTPPKEGEMSRSSN</sequence>
<dbReference type="Proteomes" id="UP000499080">
    <property type="component" value="Unassembled WGS sequence"/>
</dbReference>
<feature type="non-terminal residue" evidence="2">
    <location>
        <position position="37"/>
    </location>
</feature>
<accession>A0A4Y2K3P8</accession>
<comment type="caution">
    <text evidence="2">The sequence shown here is derived from an EMBL/GenBank/DDBJ whole genome shotgun (WGS) entry which is preliminary data.</text>
</comment>